<dbReference type="EMBL" id="JALJOQ010000065">
    <property type="protein sequence ID" value="KAK9802903.1"/>
    <property type="molecule type" value="Genomic_DNA"/>
</dbReference>
<organism evidence="2 3">
    <name type="scientific">Symbiochloris irregularis</name>
    <dbReference type="NCBI Taxonomy" id="706552"/>
    <lineage>
        <taxon>Eukaryota</taxon>
        <taxon>Viridiplantae</taxon>
        <taxon>Chlorophyta</taxon>
        <taxon>core chlorophytes</taxon>
        <taxon>Trebouxiophyceae</taxon>
        <taxon>Trebouxiales</taxon>
        <taxon>Trebouxiaceae</taxon>
        <taxon>Symbiochloris</taxon>
    </lineage>
</organism>
<reference evidence="2 3" key="1">
    <citation type="journal article" date="2024" name="Nat. Commun.">
        <title>Phylogenomics reveals the evolutionary origins of lichenization in chlorophyte algae.</title>
        <authorList>
            <person name="Puginier C."/>
            <person name="Libourel C."/>
            <person name="Otte J."/>
            <person name="Skaloud P."/>
            <person name="Haon M."/>
            <person name="Grisel S."/>
            <person name="Petersen M."/>
            <person name="Berrin J.G."/>
            <person name="Delaux P.M."/>
            <person name="Dal Grande F."/>
            <person name="Keller J."/>
        </authorList>
    </citation>
    <scope>NUCLEOTIDE SEQUENCE [LARGE SCALE GENOMIC DNA]</scope>
    <source>
        <strain evidence="2 3">SAG 2036</strain>
    </source>
</reference>
<protein>
    <submittedName>
        <fullName evidence="2">Uncharacterized protein</fullName>
    </submittedName>
</protein>
<feature type="region of interest" description="Disordered" evidence="1">
    <location>
        <begin position="1"/>
        <end position="35"/>
    </location>
</feature>
<dbReference type="Proteomes" id="UP001465755">
    <property type="component" value="Unassembled WGS sequence"/>
</dbReference>
<evidence type="ECO:0000313" key="3">
    <source>
        <dbReference type="Proteomes" id="UP001465755"/>
    </source>
</evidence>
<name>A0AAW1P1X3_9CHLO</name>
<keyword evidence="3" id="KW-1185">Reference proteome</keyword>
<sequence>MGGESARAANRPADEETESATTAGPDGFELVDSPNATQGDAVPLLAATIAVAPQGAGVPLLAATTADLKYITARAPEFTPQMINVADLMWLTEPDLVDILNPLLLEKGLPTVDRVIETLRVLENLYASPEERRATQSVLTAFWIKVAGQQAFHCQEQWRASRECMVHRVRLARPLASWYDGNDERLRQTYKQIETDSGYLGVRELAMVLAEFLAEKWDVSLH</sequence>
<dbReference type="AlphaFoldDB" id="A0AAW1P1X3"/>
<gene>
    <name evidence="2" type="ORF">WJX73_003847</name>
</gene>
<evidence type="ECO:0000313" key="2">
    <source>
        <dbReference type="EMBL" id="KAK9802903.1"/>
    </source>
</evidence>
<accession>A0AAW1P1X3</accession>
<evidence type="ECO:0000256" key="1">
    <source>
        <dbReference type="SAM" id="MobiDB-lite"/>
    </source>
</evidence>
<comment type="caution">
    <text evidence="2">The sequence shown here is derived from an EMBL/GenBank/DDBJ whole genome shotgun (WGS) entry which is preliminary data.</text>
</comment>
<proteinExistence type="predicted"/>